<evidence type="ECO:0000256" key="5">
    <source>
        <dbReference type="ARBA" id="ARBA00022741"/>
    </source>
</evidence>
<dbReference type="CDD" id="cd01992">
    <property type="entry name" value="TilS_N"/>
    <property type="match status" value="1"/>
</dbReference>
<dbReference type="NCBIfam" id="TIGR02432">
    <property type="entry name" value="lysidine_TilS_N"/>
    <property type="match status" value="1"/>
</dbReference>
<dbReference type="InterPro" id="IPR011063">
    <property type="entry name" value="TilS/TtcA_N"/>
</dbReference>
<feature type="binding site" evidence="8">
    <location>
        <begin position="35"/>
        <end position="40"/>
    </location>
    <ligand>
        <name>ATP</name>
        <dbReference type="ChEBI" id="CHEBI:30616"/>
    </ligand>
</feature>
<dbReference type="PANTHER" id="PTHR43033">
    <property type="entry name" value="TRNA(ILE)-LYSIDINE SYNTHASE-RELATED"/>
    <property type="match status" value="1"/>
</dbReference>
<feature type="domain" description="Lysidine-tRNA(Ile) synthetase C-terminal" evidence="9">
    <location>
        <begin position="371"/>
        <end position="443"/>
    </location>
</feature>
<evidence type="ECO:0000259" key="9">
    <source>
        <dbReference type="SMART" id="SM00977"/>
    </source>
</evidence>
<proteinExistence type="inferred from homology"/>
<evidence type="ECO:0000256" key="3">
    <source>
        <dbReference type="ARBA" id="ARBA00022598"/>
    </source>
</evidence>
<dbReference type="NCBIfam" id="TIGR02433">
    <property type="entry name" value="lysidine_TilS_C"/>
    <property type="match status" value="1"/>
</dbReference>
<dbReference type="GO" id="GO:0006400">
    <property type="term" value="P:tRNA modification"/>
    <property type="evidence" value="ECO:0007669"/>
    <property type="project" value="UniProtKB-UniRule"/>
</dbReference>
<dbReference type="InterPro" id="IPR012094">
    <property type="entry name" value="tRNA_Ile_lys_synt"/>
</dbReference>
<sequence length="453" mass="51083">MKRNSTPSQHPLLEKIVNTGFLEFVGDGLVIAGLSGGADSVAMVLALKALGCRLVAAHCNFRLRGEESERDADFVRQFCEEQDIPLEMVQFDTQNEASRLGWSIEMTARELRYDWFEQLRQKHDAVCIAVAHHRDDSNETLLLNLLRGTGLRGLCGMSLKNDRNVVRPLITCSQSEVLDFLKACGAKYVEDSSNTDTRYKRNKIRHEVIPLLRTINPSIDSSLQQTADHLREYFQFAESHLQKTIAAHETVVNGIHRLPLDWLRTEPYGHLIVRHWLEGKFSSTEVDEIAKLNGRVGALYKSATHICTQSASHLEYCPAFSPLAKAFLPDEGSLELLGFGTLSVAVTDNRLIDKIRPWCAKLDKRAVVGRLWVRNTEEGDRFVPYGMKGSKLVSDYLTDKKLSRLEKMKTLVVGDDNGILWVVGHRIDARAAITTETEDVLSLDMRLSRRIVN</sequence>
<comment type="catalytic activity">
    <reaction evidence="7 8">
        <text>cytidine(34) in tRNA(Ile2) + L-lysine + ATP = lysidine(34) in tRNA(Ile2) + AMP + diphosphate + H(+)</text>
        <dbReference type="Rhea" id="RHEA:43744"/>
        <dbReference type="Rhea" id="RHEA-COMP:10625"/>
        <dbReference type="Rhea" id="RHEA-COMP:10670"/>
        <dbReference type="ChEBI" id="CHEBI:15378"/>
        <dbReference type="ChEBI" id="CHEBI:30616"/>
        <dbReference type="ChEBI" id="CHEBI:32551"/>
        <dbReference type="ChEBI" id="CHEBI:33019"/>
        <dbReference type="ChEBI" id="CHEBI:82748"/>
        <dbReference type="ChEBI" id="CHEBI:83665"/>
        <dbReference type="ChEBI" id="CHEBI:456215"/>
        <dbReference type="EC" id="6.3.4.19"/>
    </reaction>
</comment>
<comment type="similarity">
    <text evidence="8">Belongs to the tRNA(Ile)-lysidine synthase family.</text>
</comment>
<dbReference type="PANTHER" id="PTHR43033:SF1">
    <property type="entry name" value="TRNA(ILE)-LYSIDINE SYNTHASE-RELATED"/>
    <property type="match status" value="1"/>
</dbReference>
<name>A0A5P8E6F8_9BACT</name>
<keyword evidence="3 8" id="KW-0436">Ligase</keyword>
<keyword evidence="2 8" id="KW-0963">Cytoplasm</keyword>
<dbReference type="InterPro" id="IPR012795">
    <property type="entry name" value="tRNA_Ile_lys_synt_N"/>
</dbReference>
<dbReference type="EC" id="6.3.4.19" evidence="8"/>
<dbReference type="RefSeq" id="WP_111897389.1">
    <property type="nucleotide sequence ID" value="NZ_CP033459.1"/>
</dbReference>
<keyword evidence="11" id="KW-1185">Reference proteome</keyword>
<keyword evidence="6 8" id="KW-0067">ATP-binding</keyword>
<evidence type="ECO:0000313" key="11">
    <source>
        <dbReference type="Proteomes" id="UP000249375"/>
    </source>
</evidence>
<evidence type="ECO:0000256" key="2">
    <source>
        <dbReference type="ARBA" id="ARBA00022490"/>
    </source>
</evidence>
<dbReference type="KEGG" id="alq:C7Y71_005560"/>
<evidence type="ECO:0000256" key="6">
    <source>
        <dbReference type="ARBA" id="ARBA00022840"/>
    </source>
</evidence>
<keyword evidence="5 8" id="KW-0547">Nucleotide-binding</keyword>
<evidence type="ECO:0000256" key="8">
    <source>
        <dbReference type="HAMAP-Rule" id="MF_01161"/>
    </source>
</evidence>
<evidence type="ECO:0000256" key="4">
    <source>
        <dbReference type="ARBA" id="ARBA00022694"/>
    </source>
</evidence>
<protein>
    <recommendedName>
        <fullName evidence="8">tRNA(Ile)-lysidine synthase</fullName>
        <ecNumber evidence="8">6.3.4.19</ecNumber>
    </recommendedName>
    <alternativeName>
        <fullName evidence="8">tRNA(Ile)-2-lysyl-cytidine synthase</fullName>
    </alternativeName>
    <alternativeName>
        <fullName evidence="8">tRNA(Ile)-lysidine synthetase</fullName>
    </alternativeName>
</protein>
<dbReference type="SUPFAM" id="SSF56037">
    <property type="entry name" value="PheT/TilS domain"/>
    <property type="match status" value="1"/>
</dbReference>
<dbReference type="SMART" id="SM00977">
    <property type="entry name" value="TilS_C"/>
    <property type="match status" value="1"/>
</dbReference>
<accession>A0A5P8E6F8</accession>
<dbReference type="Gene3D" id="3.40.50.620">
    <property type="entry name" value="HUPs"/>
    <property type="match status" value="1"/>
</dbReference>
<comment type="subcellular location">
    <subcellularLocation>
        <location evidence="1 8">Cytoplasm</location>
    </subcellularLocation>
</comment>
<dbReference type="EMBL" id="CP033459">
    <property type="protein sequence ID" value="QFQ12522.1"/>
    <property type="molecule type" value="Genomic_DNA"/>
</dbReference>
<evidence type="ECO:0000256" key="1">
    <source>
        <dbReference type="ARBA" id="ARBA00004496"/>
    </source>
</evidence>
<dbReference type="AlphaFoldDB" id="A0A5P8E6F8"/>
<comment type="domain">
    <text evidence="8">The N-terminal region contains the highly conserved SGGXDS motif, predicted to be a P-loop motif involved in ATP binding.</text>
</comment>
<dbReference type="GO" id="GO:0005524">
    <property type="term" value="F:ATP binding"/>
    <property type="evidence" value="ECO:0007669"/>
    <property type="project" value="UniProtKB-UniRule"/>
</dbReference>
<dbReference type="OrthoDB" id="9807403at2"/>
<dbReference type="SUPFAM" id="SSF52402">
    <property type="entry name" value="Adenine nucleotide alpha hydrolases-like"/>
    <property type="match status" value="1"/>
</dbReference>
<dbReference type="HAMAP" id="MF_01161">
    <property type="entry name" value="tRNA_Ile_lys_synt"/>
    <property type="match status" value="1"/>
</dbReference>
<keyword evidence="4 8" id="KW-0819">tRNA processing</keyword>
<dbReference type="GO" id="GO:0005737">
    <property type="term" value="C:cytoplasm"/>
    <property type="evidence" value="ECO:0007669"/>
    <property type="project" value="UniProtKB-SubCell"/>
</dbReference>
<dbReference type="InterPro" id="IPR012796">
    <property type="entry name" value="Lysidine-tRNA-synth_C"/>
</dbReference>
<organism evidence="10 11">
    <name type="scientific">Pseudoprevotella muciniphila</name>
    <dbReference type="NCBI Taxonomy" id="2133944"/>
    <lineage>
        <taxon>Bacteria</taxon>
        <taxon>Pseudomonadati</taxon>
        <taxon>Bacteroidota</taxon>
        <taxon>Bacteroidia</taxon>
        <taxon>Bacteroidales</taxon>
        <taxon>Prevotellaceae</taxon>
        <taxon>Pseudoprevotella</taxon>
    </lineage>
</organism>
<dbReference type="GO" id="GO:0032267">
    <property type="term" value="F:tRNA(Ile)-lysidine synthase activity"/>
    <property type="evidence" value="ECO:0007669"/>
    <property type="project" value="UniProtKB-EC"/>
</dbReference>
<comment type="function">
    <text evidence="8">Ligates lysine onto the cytidine present at position 34 of the AUA codon-specific tRNA(Ile) that contains the anticodon CAU, in an ATP-dependent manner. Cytidine is converted to lysidine, thus changing the amino acid specificity of the tRNA from methionine to isoleucine.</text>
</comment>
<dbReference type="Proteomes" id="UP000249375">
    <property type="component" value="Chromosome"/>
</dbReference>
<evidence type="ECO:0000313" key="10">
    <source>
        <dbReference type="EMBL" id="QFQ12522.1"/>
    </source>
</evidence>
<reference evidence="10 11" key="1">
    <citation type="submission" date="2018-11" db="EMBL/GenBank/DDBJ databases">
        <authorList>
            <person name="Na S.W."/>
            <person name="Baik M."/>
        </authorList>
    </citation>
    <scope>NUCLEOTIDE SEQUENCE [LARGE SCALE GENOMIC DNA]</scope>
    <source>
        <strain evidence="10 11">E39</strain>
    </source>
</reference>
<dbReference type="InterPro" id="IPR014729">
    <property type="entry name" value="Rossmann-like_a/b/a_fold"/>
</dbReference>
<gene>
    <name evidence="8 10" type="primary">tilS</name>
    <name evidence="10" type="ORF">C7Y71_005560</name>
</gene>
<evidence type="ECO:0000256" key="7">
    <source>
        <dbReference type="ARBA" id="ARBA00048539"/>
    </source>
</evidence>
<dbReference type="Pfam" id="PF01171">
    <property type="entry name" value="ATP_bind_3"/>
    <property type="match status" value="1"/>
</dbReference>